<dbReference type="EMBL" id="CP133720">
    <property type="protein sequence ID" value="WMW79167.1"/>
    <property type="molecule type" value="Genomic_DNA"/>
</dbReference>
<dbReference type="Proteomes" id="UP001181355">
    <property type="component" value="Chromosome"/>
</dbReference>
<dbReference type="RefSeq" id="WP_309480666.1">
    <property type="nucleotide sequence ID" value="NZ_CP133720.1"/>
</dbReference>
<organism evidence="1 2">
    <name type="scientific">Undibacterium cyanobacteriorum</name>
    <dbReference type="NCBI Taxonomy" id="3073561"/>
    <lineage>
        <taxon>Bacteria</taxon>
        <taxon>Pseudomonadati</taxon>
        <taxon>Pseudomonadota</taxon>
        <taxon>Betaproteobacteria</taxon>
        <taxon>Burkholderiales</taxon>
        <taxon>Oxalobacteraceae</taxon>
        <taxon>Undibacterium</taxon>
    </lineage>
</organism>
<reference evidence="1" key="1">
    <citation type="submission" date="2023-09" db="EMBL/GenBank/DDBJ databases">
        <title>Undibacterium sp. 20NA77.5 isolated from freshwater.</title>
        <authorList>
            <person name="Le V."/>
            <person name="Ko S.-R."/>
            <person name="Ahn C.-Y."/>
            <person name="Oh H.-M."/>
        </authorList>
    </citation>
    <scope>NUCLEOTIDE SEQUENCE</scope>
    <source>
        <strain evidence="1">20NA77.5</strain>
    </source>
</reference>
<name>A0ABY9RG12_9BURK</name>
<sequence>MSYADQTTVVKTRLQQSPYAIEPVDIGGRFTFKAAMVGDKDKINYIALYTYFQASPKDLPIHEAIYRGPFKPTHKAQTLGPENHLYAGEVERELKYNCELKLEAQ</sequence>
<keyword evidence="2" id="KW-1185">Reference proteome</keyword>
<evidence type="ECO:0000313" key="2">
    <source>
        <dbReference type="Proteomes" id="UP001181355"/>
    </source>
</evidence>
<gene>
    <name evidence="1" type="ORF">RF679_10950</name>
</gene>
<proteinExistence type="predicted"/>
<evidence type="ECO:0000313" key="1">
    <source>
        <dbReference type="EMBL" id="WMW79167.1"/>
    </source>
</evidence>
<protein>
    <submittedName>
        <fullName evidence="1">Uncharacterized protein</fullName>
    </submittedName>
</protein>
<accession>A0ABY9RG12</accession>